<dbReference type="InterPro" id="IPR017853">
    <property type="entry name" value="GH"/>
</dbReference>
<dbReference type="Gene3D" id="2.60.40.1180">
    <property type="entry name" value="Golgi alpha-mannosidase II"/>
    <property type="match status" value="1"/>
</dbReference>
<evidence type="ECO:0000313" key="4">
    <source>
        <dbReference type="Proteomes" id="UP001373714"/>
    </source>
</evidence>
<proteinExistence type="predicted"/>
<comment type="caution">
    <text evidence="3">The sequence shown here is derived from an EMBL/GenBank/DDBJ whole genome shotgun (WGS) entry which is preliminary data.</text>
</comment>
<keyword evidence="4" id="KW-1185">Reference proteome</keyword>
<keyword evidence="1" id="KW-0732">Signal</keyword>
<evidence type="ECO:0000259" key="2">
    <source>
        <dbReference type="Pfam" id="PF14587"/>
    </source>
</evidence>
<dbReference type="SUPFAM" id="SSF51011">
    <property type="entry name" value="Glycosyl hydrolase domain"/>
    <property type="match status" value="1"/>
</dbReference>
<protein>
    <recommendedName>
        <fullName evidence="2">Endo-beta-1,6-galactanase-like domain-containing protein</fullName>
    </recommendedName>
</protein>
<dbReference type="GO" id="GO:0004553">
    <property type="term" value="F:hydrolase activity, hydrolyzing O-glycosyl compounds"/>
    <property type="evidence" value="ECO:0007669"/>
    <property type="project" value="InterPro"/>
</dbReference>
<dbReference type="InterPro" id="IPR039514">
    <property type="entry name" value="6GAL-like"/>
</dbReference>
<gene>
    <name evidence="3" type="ORF">TWF730_003666</name>
</gene>
<evidence type="ECO:0000256" key="1">
    <source>
        <dbReference type="SAM" id="SignalP"/>
    </source>
</evidence>
<reference evidence="3 4" key="1">
    <citation type="submission" date="2019-10" db="EMBL/GenBank/DDBJ databases">
        <authorList>
            <person name="Palmer J.M."/>
        </authorList>
    </citation>
    <scope>NUCLEOTIDE SEQUENCE [LARGE SCALE GENOMIC DNA]</scope>
    <source>
        <strain evidence="3 4">TWF730</strain>
    </source>
</reference>
<dbReference type="PANTHER" id="PTHR42767">
    <property type="entry name" value="ENDO-BETA-1,6-GALACTANASE"/>
    <property type="match status" value="1"/>
</dbReference>
<evidence type="ECO:0000313" key="3">
    <source>
        <dbReference type="EMBL" id="KAK6334451.1"/>
    </source>
</evidence>
<feature type="domain" description="Endo-beta-1,6-galactanase-like" evidence="2">
    <location>
        <begin position="26"/>
        <end position="284"/>
    </location>
</feature>
<dbReference type="AlphaFoldDB" id="A0AAV9U543"/>
<accession>A0AAV9U543</accession>
<dbReference type="SUPFAM" id="SSF51445">
    <property type="entry name" value="(Trans)glycosidases"/>
    <property type="match status" value="1"/>
</dbReference>
<dbReference type="InterPro" id="IPR039743">
    <property type="entry name" value="6GAL/EXGAL"/>
</dbReference>
<dbReference type="EMBL" id="JAVHNS010000015">
    <property type="protein sequence ID" value="KAK6334451.1"/>
    <property type="molecule type" value="Genomic_DNA"/>
</dbReference>
<sequence length="481" mass="52541">MHSKTLSLLVVLAFAYNPAVADQIFTVSSSDTRGVWQGWGVSLAWWAKRFGTRTDLAQILFSTSSTTYNGQSVPGLGLNIVRYNAGACSTNTYGGTSMAVSPNIKASRQIDGFWLNWGSTDPSSSSWNWNVDQNQRTAMQNAKNNGANRFQLFSNAPMWWMLKNKNPSGSSDGSENIQSWNLQDHATYLATVAKHAQTNWGINFESVEPFNEPSASWWKADGTQEGCRFNVATQSTVIGYLRTALNNQGLSSVQIAASDENSYDVAKSTWNGLTSSAKSQVNQLHVHGYQQGSGDRVGVYNNAAGKTLWNSEYGESDATGSSLASNLLLDFRWLRPVAWVYWQAIDGGGWGLIDGNNDSGSLGAVSQKYYILAHFTRHIREGMTILDGGGDSVVAAYDSARRKLIIVAVNWSTSGQYLNFDLSRFGGVSDGATVPRWSSQLTSGGTRYASFPSDTKISGTKFWSYFGPKEIQTFEVSGVSR</sequence>
<dbReference type="Proteomes" id="UP001373714">
    <property type="component" value="Unassembled WGS sequence"/>
</dbReference>
<dbReference type="PANTHER" id="PTHR42767:SF1">
    <property type="entry name" value="ENDO-BETA-1,6-GALACTANASE-LIKE DOMAIN-CONTAINING PROTEIN"/>
    <property type="match status" value="1"/>
</dbReference>
<feature type="chain" id="PRO_5043709856" description="Endo-beta-1,6-galactanase-like domain-containing protein" evidence="1">
    <location>
        <begin position="22"/>
        <end position="481"/>
    </location>
</feature>
<dbReference type="Gene3D" id="3.20.20.80">
    <property type="entry name" value="Glycosidases"/>
    <property type="match status" value="1"/>
</dbReference>
<organism evidence="3 4">
    <name type="scientific">Orbilia blumenaviensis</name>
    <dbReference type="NCBI Taxonomy" id="1796055"/>
    <lineage>
        <taxon>Eukaryota</taxon>
        <taxon>Fungi</taxon>
        <taxon>Dikarya</taxon>
        <taxon>Ascomycota</taxon>
        <taxon>Pezizomycotina</taxon>
        <taxon>Orbiliomycetes</taxon>
        <taxon>Orbiliales</taxon>
        <taxon>Orbiliaceae</taxon>
        <taxon>Orbilia</taxon>
    </lineage>
</organism>
<dbReference type="InterPro" id="IPR013780">
    <property type="entry name" value="Glyco_hydro_b"/>
</dbReference>
<dbReference type="Pfam" id="PF14587">
    <property type="entry name" value="Glyco_hydr_30_2"/>
    <property type="match status" value="1"/>
</dbReference>
<name>A0AAV9U543_9PEZI</name>
<feature type="signal peptide" evidence="1">
    <location>
        <begin position="1"/>
        <end position="21"/>
    </location>
</feature>